<feature type="domain" description="GIY-YIG" evidence="8">
    <location>
        <begin position="17"/>
        <end position="96"/>
    </location>
</feature>
<dbReference type="Gene3D" id="1.10.150.20">
    <property type="entry name" value="5' to 3' exonuclease, C-terminal subdomain"/>
    <property type="match status" value="1"/>
</dbReference>
<dbReference type="InterPro" id="IPR010994">
    <property type="entry name" value="RuvA_2-like"/>
</dbReference>
<keyword evidence="5 7" id="KW-0234">DNA repair</keyword>
<dbReference type="GO" id="GO:0009380">
    <property type="term" value="C:excinuclease repair complex"/>
    <property type="evidence" value="ECO:0007669"/>
    <property type="project" value="InterPro"/>
</dbReference>
<evidence type="ECO:0000259" key="8">
    <source>
        <dbReference type="PROSITE" id="PS50164"/>
    </source>
</evidence>
<dbReference type="GO" id="GO:0006289">
    <property type="term" value="P:nucleotide-excision repair"/>
    <property type="evidence" value="ECO:0007669"/>
    <property type="project" value="UniProtKB-UniRule"/>
</dbReference>
<dbReference type="Gene3D" id="3.40.1440.10">
    <property type="entry name" value="GIY-YIG endonuclease"/>
    <property type="match status" value="1"/>
</dbReference>
<dbReference type="GO" id="GO:0003677">
    <property type="term" value="F:DNA binding"/>
    <property type="evidence" value="ECO:0007669"/>
    <property type="project" value="UniProtKB-UniRule"/>
</dbReference>
<comment type="similarity">
    <text evidence="7">Belongs to the UvrC family.</text>
</comment>
<gene>
    <name evidence="7" type="primary">uvrC</name>
    <name evidence="10" type="ORF">SAMN04515674_110173</name>
</gene>
<organism evidence="10 11">
    <name type="scientific">Pseudarcicella hirudinis</name>
    <dbReference type="NCBI Taxonomy" id="1079859"/>
    <lineage>
        <taxon>Bacteria</taxon>
        <taxon>Pseudomonadati</taxon>
        <taxon>Bacteroidota</taxon>
        <taxon>Cytophagia</taxon>
        <taxon>Cytophagales</taxon>
        <taxon>Flectobacillaceae</taxon>
        <taxon>Pseudarcicella</taxon>
    </lineage>
</organism>
<evidence type="ECO:0000256" key="7">
    <source>
        <dbReference type="HAMAP-Rule" id="MF_00203"/>
    </source>
</evidence>
<dbReference type="Pfam" id="PF22920">
    <property type="entry name" value="UvrC_RNaseH"/>
    <property type="match status" value="1"/>
</dbReference>
<feature type="domain" description="UvrC family homology region profile" evidence="9">
    <location>
        <begin position="342"/>
        <end position="481"/>
    </location>
</feature>
<dbReference type="STRING" id="1079859.SAMN04515674_110173"/>
<dbReference type="SUPFAM" id="SSF82771">
    <property type="entry name" value="GIY-YIG endonuclease"/>
    <property type="match status" value="1"/>
</dbReference>
<dbReference type="InterPro" id="IPR000305">
    <property type="entry name" value="GIY-YIG_endonuc"/>
</dbReference>
<dbReference type="InterPro" id="IPR035901">
    <property type="entry name" value="GIY-YIG_endonuc_sf"/>
</dbReference>
<dbReference type="CDD" id="cd10434">
    <property type="entry name" value="GIY-YIG_UvrC_Cho"/>
    <property type="match status" value="1"/>
</dbReference>
<dbReference type="EMBL" id="FOXH01000010">
    <property type="protein sequence ID" value="SFQ13300.1"/>
    <property type="molecule type" value="Genomic_DNA"/>
</dbReference>
<reference evidence="10 11" key="1">
    <citation type="submission" date="2016-10" db="EMBL/GenBank/DDBJ databases">
        <authorList>
            <person name="de Groot N.N."/>
        </authorList>
    </citation>
    <scope>NUCLEOTIDE SEQUENCE [LARGE SCALE GENOMIC DNA]</scope>
    <source>
        <strain evidence="11">E92,LMG 26720,CCM 7988</strain>
    </source>
</reference>
<dbReference type="GO" id="GO:0009432">
    <property type="term" value="P:SOS response"/>
    <property type="evidence" value="ECO:0007669"/>
    <property type="project" value="UniProtKB-UniRule"/>
</dbReference>
<evidence type="ECO:0000259" key="9">
    <source>
        <dbReference type="PROSITE" id="PS50165"/>
    </source>
</evidence>
<dbReference type="InterPro" id="IPR038476">
    <property type="entry name" value="UvrC_RNase_H_dom_sf"/>
</dbReference>
<dbReference type="InterPro" id="IPR047296">
    <property type="entry name" value="GIY-YIG_UvrC_Cho"/>
</dbReference>
<evidence type="ECO:0000313" key="10">
    <source>
        <dbReference type="EMBL" id="SFQ13300.1"/>
    </source>
</evidence>
<sequence>MNMTEFDYKVELAKIPDTPGVYRYFDEEGTIIYVGKAKNLKNRVSSYFAKSNQHDRKTKRLVTQIRKIEFTIVHTEFDALLLENTLIKKYQPRYNILLRDDKMYPYICITNEPFPKIITTRKVDRSLGTFFGPFANPKAMNTVLEMFKQLYTLRSCNLNLSPKNIQDGKFKVCLEYHIGNCKGPCEGLQTETDYNKEIEQAKYILKGNLNQPKQHFEELMLNAASRLAFEEAQEFKEKLLILDKFHSKSTVVNPNIRDADVFSIVSDENAAFLNFMKVINGTITQSQTLEVKKKLDETDEDILTMMVWEMREQYDSEAKEVITNIPLSIELKGVENTIPQIGDKKKLLEMSLKNVLYFRKEKADRQASEESGGDRKMRILLTLKNDLQLKSLPRHIECFDNSNIQGTNPVSAMVCFKDGLPSKKDYRHFTPKTVIGPNDFATMNEVVSRRYKRLLEEDQDLPDLIIIDGGKGQLSAAGDALKSLGLYGKIPIIGIAKRLEEIYFPEDSIPLYIDKKSESLKLIQRLRDEAHRFGITNHRDKRSKNFIVSQLESIEGIGKTTATKLLKHFNTVKNIYDAPIEELEKVLGKARALRLKEQLQAINDEVR</sequence>
<dbReference type="SUPFAM" id="SSF47781">
    <property type="entry name" value="RuvA domain 2-like"/>
    <property type="match status" value="1"/>
</dbReference>
<evidence type="ECO:0000256" key="6">
    <source>
        <dbReference type="ARBA" id="ARBA00023236"/>
    </source>
</evidence>
<dbReference type="SMART" id="SM00465">
    <property type="entry name" value="GIYc"/>
    <property type="match status" value="1"/>
</dbReference>
<comment type="subunit">
    <text evidence="7">Interacts with UvrB in an incision complex.</text>
</comment>
<dbReference type="SUPFAM" id="SSF46600">
    <property type="entry name" value="C-terminal UvrC-binding domain of UvrB"/>
    <property type="match status" value="1"/>
</dbReference>
<dbReference type="AlphaFoldDB" id="A0A1I5W0T7"/>
<keyword evidence="1 7" id="KW-0963">Cytoplasm</keyword>
<keyword evidence="4 7" id="KW-0267">Excision nuclease</keyword>
<accession>A0A1I5W0T7</accession>
<evidence type="ECO:0000313" key="11">
    <source>
        <dbReference type="Proteomes" id="UP000199306"/>
    </source>
</evidence>
<evidence type="ECO:0000256" key="4">
    <source>
        <dbReference type="ARBA" id="ARBA00022881"/>
    </source>
</evidence>
<dbReference type="Gene3D" id="3.30.420.340">
    <property type="entry name" value="UvrC, RNAse H endonuclease domain"/>
    <property type="match status" value="1"/>
</dbReference>
<dbReference type="FunFam" id="3.40.1440.10:FF:000001">
    <property type="entry name" value="UvrABC system protein C"/>
    <property type="match status" value="1"/>
</dbReference>
<dbReference type="InterPro" id="IPR004791">
    <property type="entry name" value="UvrC"/>
</dbReference>
<dbReference type="PROSITE" id="PS50164">
    <property type="entry name" value="GIY_YIG"/>
    <property type="match status" value="1"/>
</dbReference>
<comment type="function">
    <text evidence="7">The UvrABC repair system catalyzes the recognition and processing of DNA lesions. UvrC both incises the 5' and 3' sides of the lesion. The N-terminal half is responsible for the 3' incision and the C-terminal half is responsible for the 5' incision.</text>
</comment>
<protein>
    <recommendedName>
        <fullName evidence="7">UvrABC system protein C</fullName>
        <shortName evidence="7">Protein UvrC</shortName>
    </recommendedName>
    <alternativeName>
        <fullName evidence="7">Excinuclease ABC subunit C</fullName>
    </alternativeName>
</protein>
<dbReference type="InterPro" id="IPR036876">
    <property type="entry name" value="UVR_dom_sf"/>
</dbReference>
<dbReference type="GO" id="GO:0005737">
    <property type="term" value="C:cytoplasm"/>
    <property type="evidence" value="ECO:0007669"/>
    <property type="project" value="UniProtKB-SubCell"/>
</dbReference>
<dbReference type="Pfam" id="PF14520">
    <property type="entry name" value="HHH_5"/>
    <property type="match status" value="1"/>
</dbReference>
<dbReference type="Pfam" id="PF08459">
    <property type="entry name" value="UvrC_RNaseH_dom"/>
    <property type="match status" value="1"/>
</dbReference>
<dbReference type="PANTHER" id="PTHR30562:SF1">
    <property type="entry name" value="UVRABC SYSTEM PROTEIN C"/>
    <property type="match status" value="1"/>
</dbReference>
<keyword evidence="2 7" id="KW-0227">DNA damage</keyword>
<comment type="subcellular location">
    <subcellularLocation>
        <location evidence="7">Cytoplasm</location>
    </subcellularLocation>
</comment>
<dbReference type="HAMAP" id="MF_00203">
    <property type="entry name" value="UvrC"/>
    <property type="match status" value="1"/>
</dbReference>
<evidence type="ECO:0000256" key="3">
    <source>
        <dbReference type="ARBA" id="ARBA00022769"/>
    </source>
</evidence>
<dbReference type="InterPro" id="IPR050066">
    <property type="entry name" value="UvrABC_protein_C"/>
</dbReference>
<name>A0A1I5W0T7_9BACT</name>
<keyword evidence="3 7" id="KW-0228">DNA excision</keyword>
<evidence type="ECO:0000256" key="5">
    <source>
        <dbReference type="ARBA" id="ARBA00023204"/>
    </source>
</evidence>
<keyword evidence="6 7" id="KW-0742">SOS response</keyword>
<dbReference type="Pfam" id="PF01541">
    <property type="entry name" value="GIY-YIG"/>
    <property type="match status" value="1"/>
</dbReference>
<dbReference type="GO" id="GO:0009381">
    <property type="term" value="F:excinuclease ABC activity"/>
    <property type="evidence" value="ECO:0007669"/>
    <property type="project" value="UniProtKB-UniRule"/>
</dbReference>
<evidence type="ECO:0000256" key="1">
    <source>
        <dbReference type="ARBA" id="ARBA00022490"/>
    </source>
</evidence>
<dbReference type="Proteomes" id="UP000199306">
    <property type="component" value="Unassembled WGS sequence"/>
</dbReference>
<dbReference type="InterPro" id="IPR001162">
    <property type="entry name" value="UvrC_RNase_H_dom"/>
</dbReference>
<dbReference type="PANTHER" id="PTHR30562">
    <property type="entry name" value="UVRC/OXIDOREDUCTASE"/>
    <property type="match status" value="1"/>
</dbReference>
<evidence type="ECO:0000256" key="2">
    <source>
        <dbReference type="ARBA" id="ARBA00022763"/>
    </source>
</evidence>
<dbReference type="NCBIfam" id="TIGR00194">
    <property type="entry name" value="uvrC"/>
    <property type="match status" value="1"/>
</dbReference>
<keyword evidence="11" id="KW-1185">Reference proteome</keyword>
<dbReference type="PROSITE" id="PS50165">
    <property type="entry name" value="UVRC"/>
    <property type="match status" value="1"/>
</dbReference>
<proteinExistence type="inferred from homology"/>